<evidence type="ECO:0000313" key="10">
    <source>
        <dbReference type="Proteomes" id="UP000637239"/>
    </source>
</evidence>
<feature type="domain" description="Major facilitator superfamily (MFS) profile" evidence="8">
    <location>
        <begin position="17"/>
        <end position="303"/>
    </location>
</feature>
<feature type="transmembrane region" description="Helical" evidence="7">
    <location>
        <begin position="87"/>
        <end position="106"/>
    </location>
</feature>
<keyword evidence="4 7" id="KW-0812">Transmembrane</keyword>
<keyword evidence="3" id="KW-0813">Transport</keyword>
<feature type="transmembrane region" description="Helical" evidence="7">
    <location>
        <begin position="174"/>
        <end position="196"/>
    </location>
</feature>
<evidence type="ECO:0000256" key="6">
    <source>
        <dbReference type="ARBA" id="ARBA00023136"/>
    </source>
</evidence>
<dbReference type="Proteomes" id="UP000637239">
    <property type="component" value="Chromosome 6"/>
</dbReference>
<dbReference type="GO" id="GO:0005351">
    <property type="term" value="F:carbohydrate:proton symporter activity"/>
    <property type="evidence" value="ECO:0007669"/>
    <property type="project" value="TreeGrafter"/>
</dbReference>
<dbReference type="AlphaFoldDB" id="A0A7R7VTQ3"/>
<evidence type="ECO:0000259" key="8">
    <source>
        <dbReference type="PROSITE" id="PS50850"/>
    </source>
</evidence>
<dbReference type="PRINTS" id="PR00171">
    <property type="entry name" value="SUGRTRNSPORT"/>
</dbReference>
<dbReference type="InterPro" id="IPR020846">
    <property type="entry name" value="MFS_dom"/>
</dbReference>
<reference evidence="9" key="1">
    <citation type="submission" date="2021-01" db="EMBL/GenBank/DDBJ databases">
        <authorList>
            <consortium name="Aspergillus chevalieri M1 genome sequencing consortium"/>
            <person name="Kazuki M."/>
            <person name="Futagami T."/>
        </authorList>
    </citation>
    <scope>NUCLEOTIDE SEQUENCE</scope>
    <source>
        <strain evidence="9">M1</strain>
    </source>
</reference>
<organism evidence="9 10">
    <name type="scientific">Aspergillus chevalieri</name>
    <name type="common">Eurotium chevalieri</name>
    <dbReference type="NCBI Taxonomy" id="182096"/>
    <lineage>
        <taxon>Eukaryota</taxon>
        <taxon>Fungi</taxon>
        <taxon>Dikarya</taxon>
        <taxon>Ascomycota</taxon>
        <taxon>Pezizomycotina</taxon>
        <taxon>Eurotiomycetes</taxon>
        <taxon>Eurotiomycetidae</taxon>
        <taxon>Eurotiales</taxon>
        <taxon>Aspergillaceae</taxon>
        <taxon>Aspergillus</taxon>
        <taxon>Aspergillus subgen. Aspergillus</taxon>
    </lineage>
</organism>
<sequence length="303" mass="33713">MPKFNVFGTGVSLQVAIWIACSMAFMLFGYDQGVFSGIIENDNFLRTMGHPNDSLTGIIVSIYNLGCFAGCVVNFMTGDILGRRRSMWFAMTWVIIGATLQCSAYTVPHMMVGRFVTGIGTGIETSTVPMYQAELSEASKRGKLLCSEPMLVAVGIVISYFFDYGMSFVGGPIAWRLPVACQMIFAFIVIALVFGLPESPRFYYNVGRHEEALQILSDVHGLPKDDPQIQAEQAEIFEAMSMESMNGEFKWRHIFKRDKMSTGYRILLAYGMQFMNQMGGINLVVYYIPTVLNSNVGLSKNLS</sequence>
<dbReference type="PANTHER" id="PTHR48022:SF72">
    <property type="entry name" value="MAJOR FACILITATOR SUPERFAMILY (MFS) PROFILE DOMAIN-CONTAINING PROTEIN-RELATED"/>
    <property type="match status" value="1"/>
</dbReference>
<dbReference type="Gene3D" id="1.20.1250.20">
    <property type="entry name" value="MFS general substrate transporter like domains"/>
    <property type="match status" value="1"/>
</dbReference>
<name>A0A7R7VTQ3_ASPCH</name>
<dbReference type="InterPro" id="IPR005829">
    <property type="entry name" value="Sugar_transporter_CS"/>
</dbReference>
<keyword evidence="10" id="KW-1185">Reference proteome</keyword>
<proteinExistence type="inferred from homology"/>
<comment type="similarity">
    <text evidence="2">Belongs to the major facilitator superfamily. Sugar transporter (TC 2.A.1.1) family.</text>
</comment>
<dbReference type="PROSITE" id="PS51257">
    <property type="entry name" value="PROKAR_LIPOPROTEIN"/>
    <property type="match status" value="1"/>
</dbReference>
<accession>A0A7R7VTQ3</accession>
<dbReference type="InterPro" id="IPR003663">
    <property type="entry name" value="Sugar/inositol_transpt"/>
</dbReference>
<evidence type="ECO:0000256" key="3">
    <source>
        <dbReference type="ARBA" id="ARBA00022448"/>
    </source>
</evidence>
<dbReference type="Pfam" id="PF00083">
    <property type="entry name" value="Sugar_tr"/>
    <property type="match status" value="1"/>
</dbReference>
<protein>
    <recommendedName>
        <fullName evidence="8">Major facilitator superfamily (MFS) profile domain-containing protein</fullName>
    </recommendedName>
</protein>
<dbReference type="RefSeq" id="XP_043139165.1">
    <property type="nucleotide sequence ID" value="XM_043281713.1"/>
</dbReference>
<evidence type="ECO:0000256" key="4">
    <source>
        <dbReference type="ARBA" id="ARBA00022692"/>
    </source>
</evidence>
<dbReference type="GO" id="GO:0016020">
    <property type="term" value="C:membrane"/>
    <property type="evidence" value="ECO:0007669"/>
    <property type="project" value="UniProtKB-SubCell"/>
</dbReference>
<dbReference type="GeneID" id="66985001"/>
<dbReference type="SUPFAM" id="SSF103473">
    <property type="entry name" value="MFS general substrate transporter"/>
    <property type="match status" value="1"/>
</dbReference>
<evidence type="ECO:0000256" key="2">
    <source>
        <dbReference type="ARBA" id="ARBA00010992"/>
    </source>
</evidence>
<comment type="subcellular location">
    <subcellularLocation>
        <location evidence="1">Membrane</location>
        <topology evidence="1">Multi-pass membrane protein</topology>
    </subcellularLocation>
</comment>
<reference evidence="9" key="2">
    <citation type="submission" date="2021-02" db="EMBL/GenBank/DDBJ databases">
        <title>Aspergillus chevalieri M1 genome sequence.</title>
        <authorList>
            <person name="Kadooka C."/>
            <person name="Mori K."/>
            <person name="Futagami T."/>
        </authorList>
    </citation>
    <scope>NUCLEOTIDE SEQUENCE</scope>
    <source>
        <strain evidence="9">M1</strain>
    </source>
</reference>
<dbReference type="EMBL" id="AP024421">
    <property type="protein sequence ID" value="BCR90643.1"/>
    <property type="molecule type" value="Genomic_DNA"/>
</dbReference>
<gene>
    <name evidence="9" type="ORF">ACHE_60529S</name>
</gene>
<feature type="transmembrane region" description="Helical" evidence="7">
    <location>
        <begin position="266"/>
        <end position="288"/>
    </location>
</feature>
<feature type="transmembrane region" description="Helical" evidence="7">
    <location>
        <begin position="55"/>
        <end position="75"/>
    </location>
</feature>
<keyword evidence="6 7" id="KW-0472">Membrane</keyword>
<dbReference type="InterPro" id="IPR005828">
    <property type="entry name" value="MFS_sugar_transport-like"/>
</dbReference>
<evidence type="ECO:0000256" key="7">
    <source>
        <dbReference type="SAM" id="Phobius"/>
    </source>
</evidence>
<dbReference type="PROSITE" id="PS50850">
    <property type="entry name" value="MFS"/>
    <property type="match status" value="1"/>
</dbReference>
<evidence type="ECO:0000256" key="5">
    <source>
        <dbReference type="ARBA" id="ARBA00022989"/>
    </source>
</evidence>
<evidence type="ECO:0000256" key="1">
    <source>
        <dbReference type="ARBA" id="ARBA00004141"/>
    </source>
</evidence>
<dbReference type="KEGG" id="ache:ACHE_60529S"/>
<dbReference type="InterPro" id="IPR050360">
    <property type="entry name" value="MFS_Sugar_Transporters"/>
</dbReference>
<evidence type="ECO:0000313" key="9">
    <source>
        <dbReference type="EMBL" id="BCR90643.1"/>
    </source>
</evidence>
<feature type="transmembrane region" description="Helical" evidence="7">
    <location>
        <begin position="7"/>
        <end position="28"/>
    </location>
</feature>
<dbReference type="PROSITE" id="PS00217">
    <property type="entry name" value="SUGAR_TRANSPORT_2"/>
    <property type="match status" value="1"/>
</dbReference>
<keyword evidence="5 7" id="KW-1133">Transmembrane helix</keyword>
<dbReference type="PANTHER" id="PTHR48022">
    <property type="entry name" value="PLASTIDIC GLUCOSE TRANSPORTER 4"/>
    <property type="match status" value="1"/>
</dbReference>
<dbReference type="InterPro" id="IPR036259">
    <property type="entry name" value="MFS_trans_sf"/>
</dbReference>